<evidence type="ECO:0000313" key="2">
    <source>
        <dbReference type="Proteomes" id="UP000001072"/>
    </source>
</evidence>
<accession>F4RG30</accession>
<dbReference type="GeneID" id="18929800"/>
<proteinExistence type="predicted"/>
<evidence type="ECO:0000313" key="1">
    <source>
        <dbReference type="EMBL" id="EGG08614.1"/>
    </source>
</evidence>
<reference evidence="2" key="1">
    <citation type="journal article" date="2011" name="Proc. Natl. Acad. Sci. U.S.A.">
        <title>Obligate biotrophy features unraveled by the genomic analysis of rust fungi.</title>
        <authorList>
            <person name="Duplessis S."/>
            <person name="Cuomo C.A."/>
            <person name="Lin Y.-C."/>
            <person name="Aerts A."/>
            <person name="Tisserant E."/>
            <person name="Veneault-Fourrey C."/>
            <person name="Joly D.L."/>
            <person name="Hacquard S."/>
            <person name="Amselem J."/>
            <person name="Cantarel B.L."/>
            <person name="Chiu R."/>
            <person name="Coutinho P.M."/>
            <person name="Feau N."/>
            <person name="Field M."/>
            <person name="Frey P."/>
            <person name="Gelhaye E."/>
            <person name="Goldberg J."/>
            <person name="Grabherr M.G."/>
            <person name="Kodira C.D."/>
            <person name="Kohler A."/>
            <person name="Kuees U."/>
            <person name="Lindquist E.A."/>
            <person name="Lucas S.M."/>
            <person name="Mago R."/>
            <person name="Mauceli E."/>
            <person name="Morin E."/>
            <person name="Murat C."/>
            <person name="Pangilinan J.L."/>
            <person name="Park R."/>
            <person name="Pearson M."/>
            <person name="Quesneville H."/>
            <person name="Rouhier N."/>
            <person name="Sakthikumar S."/>
            <person name="Salamov A.A."/>
            <person name="Schmutz J."/>
            <person name="Selles B."/>
            <person name="Shapiro H."/>
            <person name="Tanguay P."/>
            <person name="Tuskan G.A."/>
            <person name="Henrissat B."/>
            <person name="Van de Peer Y."/>
            <person name="Rouze P."/>
            <person name="Ellis J.G."/>
            <person name="Dodds P.N."/>
            <person name="Schein J.E."/>
            <person name="Zhong S."/>
            <person name="Hamelin R.C."/>
            <person name="Grigoriev I.V."/>
            <person name="Szabo L.J."/>
            <person name="Martin F."/>
        </authorList>
    </citation>
    <scope>NUCLEOTIDE SEQUENCE [LARGE SCALE GENOMIC DNA]</scope>
    <source>
        <strain evidence="2">98AG31 / pathotype 3-4-7</strain>
    </source>
</reference>
<organism evidence="2">
    <name type="scientific">Melampsora larici-populina (strain 98AG31 / pathotype 3-4-7)</name>
    <name type="common">Poplar leaf rust fungus</name>
    <dbReference type="NCBI Taxonomy" id="747676"/>
    <lineage>
        <taxon>Eukaryota</taxon>
        <taxon>Fungi</taxon>
        <taxon>Dikarya</taxon>
        <taxon>Basidiomycota</taxon>
        <taxon>Pucciniomycotina</taxon>
        <taxon>Pucciniomycetes</taxon>
        <taxon>Pucciniales</taxon>
        <taxon>Melampsoraceae</taxon>
        <taxon>Melampsora</taxon>
    </lineage>
</organism>
<dbReference type="Proteomes" id="UP000001072">
    <property type="component" value="Unassembled WGS sequence"/>
</dbReference>
<dbReference type="AlphaFoldDB" id="F4RG30"/>
<name>F4RG30_MELLP</name>
<sequence length="277" mass="31360">MLVFVNIDHSRQRVLTEFSQTELAIHNSTPRLKLFETDVIIDSGALEGIKVFIATERNGTSMKLNHAFRIDGEVAAGGSNSVSTIFEDSITTISIDHAEVRLNCMLNRVTTHGIGRIEEWSRRVLTPSSRSVEYIKVLHRCTAFMRHDFHVIYLLKPHITDYLSIDALNVGNVISLCGVVVAHQQATNTWEIEVSEVQMIQVQPAVRESRQQRDYRNTPSIESKFTLSQYKALMRVAHNNSELANIIRIKIFIRKSHRPSHVSPTVTPITTMTNSVL</sequence>
<dbReference type="VEuPathDB" id="FungiDB:MELLADRAFT_61843"/>
<dbReference type="EMBL" id="GL883100">
    <property type="protein sequence ID" value="EGG08614.1"/>
    <property type="molecule type" value="Genomic_DNA"/>
</dbReference>
<dbReference type="RefSeq" id="XP_007408200.1">
    <property type="nucleotide sequence ID" value="XM_007408138.1"/>
</dbReference>
<dbReference type="KEGG" id="mlr:MELLADRAFT_61843"/>
<dbReference type="InParanoid" id="F4RG30"/>
<keyword evidence="2" id="KW-1185">Reference proteome</keyword>
<gene>
    <name evidence="1" type="ORF">MELLADRAFT_61843</name>
</gene>
<dbReference type="HOGENOM" id="CLU_1005012_0_0_1"/>
<protein>
    <submittedName>
        <fullName evidence="1">Uncharacterized protein</fullName>
    </submittedName>
</protein>